<keyword evidence="4" id="KW-1185">Reference proteome</keyword>
<dbReference type="SUPFAM" id="SSF46565">
    <property type="entry name" value="Chaperone J-domain"/>
    <property type="match status" value="1"/>
</dbReference>
<keyword evidence="1" id="KW-0472">Membrane</keyword>
<dbReference type="CDD" id="cd06257">
    <property type="entry name" value="DnaJ"/>
    <property type="match status" value="1"/>
</dbReference>
<dbReference type="KEGG" id="mzi:HWN40_08540"/>
<reference evidence="3 4" key="1">
    <citation type="submission" date="2020-06" db="EMBL/GenBank/DDBJ databases">
        <title>Methanolobus halotolerans sp. nov., isolated from a saline lake Tus in Siberia.</title>
        <authorList>
            <person name="Shen Y."/>
            <person name="Chen S.-C."/>
            <person name="Lai M.-C."/>
            <person name="Huang H.-H."/>
            <person name="Chiu H.-H."/>
            <person name="Tang S.-L."/>
            <person name="Rogozin D.Y."/>
            <person name="Degermendzhy A.G."/>
        </authorList>
    </citation>
    <scope>NUCLEOTIDE SEQUENCE [LARGE SCALE GENOMIC DNA]</scope>
    <source>
        <strain evidence="3 4">DSM 21339</strain>
    </source>
</reference>
<organism evidence="3 4">
    <name type="scientific">Methanolobus zinderi</name>
    <dbReference type="NCBI Taxonomy" id="536044"/>
    <lineage>
        <taxon>Archaea</taxon>
        <taxon>Methanobacteriati</taxon>
        <taxon>Methanobacteriota</taxon>
        <taxon>Stenosarchaea group</taxon>
        <taxon>Methanomicrobia</taxon>
        <taxon>Methanosarcinales</taxon>
        <taxon>Methanosarcinaceae</taxon>
        <taxon>Methanolobus</taxon>
    </lineage>
</organism>
<dbReference type="Gene3D" id="1.10.287.110">
    <property type="entry name" value="DnaJ domain"/>
    <property type="match status" value="1"/>
</dbReference>
<dbReference type="AlphaFoldDB" id="A0A7D5I5A6"/>
<dbReference type="EMBL" id="CP058215">
    <property type="protein sequence ID" value="QLC50284.1"/>
    <property type="molecule type" value="Genomic_DNA"/>
</dbReference>
<keyword evidence="1" id="KW-0812">Transmembrane</keyword>
<evidence type="ECO:0000313" key="4">
    <source>
        <dbReference type="Proteomes" id="UP000509594"/>
    </source>
</evidence>
<evidence type="ECO:0000313" key="3">
    <source>
        <dbReference type="EMBL" id="QLC50284.1"/>
    </source>
</evidence>
<feature type="domain" description="J" evidence="2">
    <location>
        <begin position="5"/>
        <end position="69"/>
    </location>
</feature>
<feature type="transmembrane region" description="Helical" evidence="1">
    <location>
        <begin position="117"/>
        <end position="142"/>
    </location>
</feature>
<sequence>MNTPDYYKTLGVSSDASAAEIKRRYRELMVKYHPDRNHSLGAEEMSKRINEAYSVLSDPLKRAQYDRRSSEPWWYTQQSNTYEGGSQRTRTYRTYTYRTYQYPPRGRNRRKRNVSPLGSVLSFFVKVVLIVVVLWILLHFAILTVGVVLTLLAFYLLWIFLAEIFYLLYGRR</sequence>
<gene>
    <name evidence="3" type="ORF">HWN40_08540</name>
</gene>
<evidence type="ECO:0000256" key="1">
    <source>
        <dbReference type="SAM" id="Phobius"/>
    </source>
</evidence>
<evidence type="ECO:0000259" key="2">
    <source>
        <dbReference type="PROSITE" id="PS50076"/>
    </source>
</evidence>
<proteinExistence type="predicted"/>
<dbReference type="Pfam" id="PF00226">
    <property type="entry name" value="DnaJ"/>
    <property type="match status" value="1"/>
</dbReference>
<accession>A0A7D5I5A6</accession>
<dbReference type="InterPro" id="IPR050817">
    <property type="entry name" value="DjlA_DnaK_co-chaperone"/>
</dbReference>
<dbReference type="Proteomes" id="UP000509594">
    <property type="component" value="Chromosome"/>
</dbReference>
<dbReference type="PROSITE" id="PS50076">
    <property type="entry name" value="DNAJ_2"/>
    <property type="match status" value="1"/>
</dbReference>
<dbReference type="InterPro" id="IPR001623">
    <property type="entry name" value="DnaJ_domain"/>
</dbReference>
<protein>
    <submittedName>
        <fullName evidence="3">DnaJ domain-containing protein</fullName>
    </submittedName>
</protein>
<dbReference type="OrthoDB" id="11397at2157"/>
<keyword evidence="1" id="KW-1133">Transmembrane helix</keyword>
<dbReference type="InterPro" id="IPR036869">
    <property type="entry name" value="J_dom_sf"/>
</dbReference>
<feature type="transmembrane region" description="Helical" evidence="1">
    <location>
        <begin position="148"/>
        <end position="169"/>
    </location>
</feature>
<dbReference type="PRINTS" id="PR00625">
    <property type="entry name" value="JDOMAIN"/>
</dbReference>
<dbReference type="SMART" id="SM00271">
    <property type="entry name" value="DnaJ"/>
    <property type="match status" value="1"/>
</dbReference>
<dbReference type="PANTHER" id="PTHR24074">
    <property type="entry name" value="CO-CHAPERONE PROTEIN DJLA"/>
    <property type="match status" value="1"/>
</dbReference>
<name>A0A7D5I5A6_9EURY</name>